<evidence type="ECO:0000313" key="1">
    <source>
        <dbReference type="EMBL" id="NHF61037.1"/>
    </source>
</evidence>
<dbReference type="RefSeq" id="WP_166204975.1">
    <property type="nucleotide sequence ID" value="NZ_VIKU02000005.1"/>
</dbReference>
<evidence type="ECO:0000313" key="2">
    <source>
        <dbReference type="Proteomes" id="UP000707206"/>
    </source>
</evidence>
<protein>
    <submittedName>
        <fullName evidence="1">Uncharacterized protein</fullName>
    </submittedName>
</protein>
<organism evidence="1 2">
    <name type="scientific">Pelagihabitans pacificus</name>
    <dbReference type="NCBI Taxonomy" id="2696054"/>
    <lineage>
        <taxon>Bacteria</taxon>
        <taxon>Pseudomonadati</taxon>
        <taxon>Bacteroidota</taxon>
        <taxon>Flavobacteriia</taxon>
        <taxon>Flavobacteriales</taxon>
        <taxon>Flavobacteriaceae</taxon>
        <taxon>Pelagihabitans</taxon>
    </lineage>
</organism>
<reference evidence="1" key="2">
    <citation type="submission" date="2020-03" db="EMBL/GenBank/DDBJ databases">
        <title>Flavobacteriaceae bacterium strain TP-CH-4, a member of the family Flavobacteriaceae isolated from a deep-sea seamount.</title>
        <authorList>
            <person name="Zhang D.-C."/>
        </authorList>
    </citation>
    <scope>NUCLEOTIDE SEQUENCE</scope>
    <source>
        <strain evidence="1">TP-CH-4</strain>
    </source>
</reference>
<name>A0A967E6Z2_9FLAO</name>
<reference evidence="1" key="1">
    <citation type="submission" date="2019-07" db="EMBL/GenBank/DDBJ databases">
        <authorList>
            <person name="De-Chao Zhang Q."/>
        </authorList>
    </citation>
    <scope>NUCLEOTIDE SEQUENCE</scope>
    <source>
        <strain evidence="1">TP-CH-4</strain>
    </source>
</reference>
<dbReference type="AlphaFoldDB" id="A0A967E6Z2"/>
<dbReference type="EMBL" id="VIKU02000005">
    <property type="protein sequence ID" value="NHF61037.1"/>
    <property type="molecule type" value="Genomic_DNA"/>
</dbReference>
<keyword evidence="2" id="KW-1185">Reference proteome</keyword>
<gene>
    <name evidence="1" type="ORF">FK220_016920</name>
</gene>
<proteinExistence type="predicted"/>
<dbReference type="Proteomes" id="UP000707206">
    <property type="component" value="Unassembled WGS sequence"/>
</dbReference>
<comment type="caution">
    <text evidence="1">The sequence shown here is derived from an EMBL/GenBank/DDBJ whole genome shotgun (WGS) entry which is preliminary data.</text>
</comment>
<accession>A0A967E6Z2</accession>
<sequence>MLSINESSALEHLMGELKEPSIASDILWRRIRNIIKVSAQETSVTSES</sequence>